<name>A0A4Q7UWQ1_PSEST</name>
<gene>
    <name evidence="2" type="ORF">EV383_1450</name>
</gene>
<dbReference type="OrthoDB" id="4240319at2"/>
<proteinExistence type="predicted"/>
<dbReference type="Proteomes" id="UP000291591">
    <property type="component" value="Unassembled WGS sequence"/>
</dbReference>
<dbReference type="RefSeq" id="WP_130289184.1">
    <property type="nucleotide sequence ID" value="NZ_SHKL01000001.1"/>
</dbReference>
<keyword evidence="3" id="KW-1185">Reference proteome</keyword>
<keyword evidence="1" id="KW-0472">Membrane</keyword>
<evidence type="ECO:0000256" key="1">
    <source>
        <dbReference type="SAM" id="Phobius"/>
    </source>
</evidence>
<reference evidence="2 3" key="1">
    <citation type="submission" date="2019-02" db="EMBL/GenBank/DDBJ databases">
        <title>Sequencing the genomes of 1000 actinobacteria strains.</title>
        <authorList>
            <person name="Klenk H.-P."/>
        </authorList>
    </citation>
    <scope>NUCLEOTIDE SEQUENCE [LARGE SCALE GENOMIC DNA]</scope>
    <source>
        <strain evidence="2 3">DSM 45779</strain>
    </source>
</reference>
<comment type="caution">
    <text evidence="2">The sequence shown here is derived from an EMBL/GenBank/DDBJ whole genome shotgun (WGS) entry which is preliminary data.</text>
</comment>
<dbReference type="AlphaFoldDB" id="A0A4Q7UWQ1"/>
<feature type="transmembrane region" description="Helical" evidence="1">
    <location>
        <begin position="46"/>
        <end position="68"/>
    </location>
</feature>
<dbReference type="EMBL" id="SHKL01000001">
    <property type="protein sequence ID" value="RZT84603.1"/>
    <property type="molecule type" value="Genomic_DNA"/>
</dbReference>
<sequence>MKLTPRGRTFDPVNVVLCLALLMLGASILSVGVLLESTDFWIRHPFLTNVASGVATACFGIPFAIVVLSRIYRRQAAITERQQLGQSIDREIGLLQDIFSRQATTVNDPKLTNALSGILKAHEEIETARYDLLRERLKLLKEIEADPFGGDRQARTPLLMAAASFEFKGRTEKALKALSEEQTRLANSLPSQETDSASWLSASTSWRILEESIRPRANDADVEIPKLATARTYLTKTYSPLRELIDVAFHKVPTYIEYWQLAKEDSTKLTGEDRIEDRTAVDFDVIQRARTALTEITADLNSARS</sequence>
<feature type="transmembrane region" description="Helical" evidence="1">
    <location>
        <begin position="12"/>
        <end position="34"/>
    </location>
</feature>
<organism evidence="2 3">
    <name type="scientific">Pseudonocardia sediminis</name>
    <dbReference type="NCBI Taxonomy" id="1397368"/>
    <lineage>
        <taxon>Bacteria</taxon>
        <taxon>Bacillati</taxon>
        <taxon>Actinomycetota</taxon>
        <taxon>Actinomycetes</taxon>
        <taxon>Pseudonocardiales</taxon>
        <taxon>Pseudonocardiaceae</taxon>
        <taxon>Pseudonocardia</taxon>
    </lineage>
</organism>
<evidence type="ECO:0000313" key="2">
    <source>
        <dbReference type="EMBL" id="RZT84603.1"/>
    </source>
</evidence>
<accession>A0A4Q7UWQ1</accession>
<evidence type="ECO:0000313" key="3">
    <source>
        <dbReference type="Proteomes" id="UP000291591"/>
    </source>
</evidence>
<keyword evidence="1" id="KW-1133">Transmembrane helix</keyword>
<keyword evidence="1" id="KW-0812">Transmembrane</keyword>
<protein>
    <submittedName>
        <fullName evidence="2">Uncharacterized protein</fullName>
    </submittedName>
</protein>